<dbReference type="GO" id="GO:0051536">
    <property type="term" value="F:iron-sulfur cluster binding"/>
    <property type="evidence" value="ECO:0007669"/>
    <property type="project" value="UniProtKB-KW"/>
</dbReference>
<sequence length="380" mass="41851">MAAFDEVVGKLGFGLMRLPRVGEGEAAPVDVERVKTMVDAFLAAGFTYFDTAYVYHDGASECVAKEALVDRYPRESFTLATKMPGWLLKEPGDVERIFAEQLERTGAGYFDYYLMHNVAGNQIKMYEDFGCWEWARRMKDEGLIRHLGFSCHDTADVLDRLLTDHPEVEFVQLQLNYLDWEHDAVQARACYETAERHGVPVVVMEPVKGGTLARLPEDAAALLAEADPQASQASWALRFAASLPNVKVVLSGMSDESQMAENAGLLAPDSFKPLTDDDRALLRRVVEIITSVEVVGCTACRYCTPGCPQGIDIPAIIAALNTQRRYKDSRADIMYEHALADGSARASECIACGQCEGACPQHLPIIEVLQEAAGLFDKEG</sequence>
<dbReference type="InterPro" id="IPR053135">
    <property type="entry name" value="AKR2_Oxidoreductase"/>
</dbReference>
<dbReference type="InterPro" id="IPR036812">
    <property type="entry name" value="NAD(P)_OxRdtase_dom_sf"/>
</dbReference>
<dbReference type="CDD" id="cd19096">
    <property type="entry name" value="AKR_Fe-S_oxidoreductase"/>
    <property type="match status" value="1"/>
</dbReference>
<dbReference type="SUPFAM" id="SSF51430">
    <property type="entry name" value="NAD(P)-linked oxidoreductase"/>
    <property type="match status" value="1"/>
</dbReference>
<gene>
    <name evidence="5" type="ORF">K8V70_01005</name>
</gene>
<dbReference type="PROSITE" id="PS00198">
    <property type="entry name" value="4FE4S_FER_1"/>
    <property type="match status" value="2"/>
</dbReference>
<evidence type="ECO:0000256" key="3">
    <source>
        <dbReference type="ARBA" id="ARBA00023014"/>
    </source>
</evidence>
<evidence type="ECO:0000313" key="6">
    <source>
        <dbReference type="Proteomes" id="UP000753256"/>
    </source>
</evidence>
<dbReference type="GO" id="GO:0046872">
    <property type="term" value="F:metal ion binding"/>
    <property type="evidence" value="ECO:0007669"/>
    <property type="project" value="UniProtKB-KW"/>
</dbReference>
<dbReference type="InterPro" id="IPR009051">
    <property type="entry name" value="Helical_ferredxn"/>
</dbReference>
<dbReference type="PROSITE" id="PS51379">
    <property type="entry name" value="4FE4S_FER_2"/>
    <property type="match status" value="1"/>
</dbReference>
<dbReference type="Pfam" id="PF13534">
    <property type="entry name" value="Fer4_17"/>
    <property type="match status" value="1"/>
</dbReference>
<dbReference type="Gene3D" id="3.20.20.100">
    <property type="entry name" value="NADP-dependent oxidoreductase domain"/>
    <property type="match status" value="1"/>
</dbReference>
<evidence type="ECO:0000256" key="2">
    <source>
        <dbReference type="ARBA" id="ARBA00023004"/>
    </source>
</evidence>
<dbReference type="InterPro" id="IPR017896">
    <property type="entry name" value="4Fe4S_Fe-S-bd"/>
</dbReference>
<evidence type="ECO:0000259" key="4">
    <source>
        <dbReference type="PROSITE" id="PS51379"/>
    </source>
</evidence>
<dbReference type="SUPFAM" id="SSF46548">
    <property type="entry name" value="alpha-helical ferredoxin"/>
    <property type="match status" value="1"/>
</dbReference>
<reference evidence="5" key="1">
    <citation type="journal article" date="2021" name="PeerJ">
        <title>Extensive microbial diversity within the chicken gut microbiome revealed by metagenomics and culture.</title>
        <authorList>
            <person name="Gilroy R."/>
            <person name="Ravi A."/>
            <person name="Getino M."/>
            <person name="Pursley I."/>
            <person name="Horton D.L."/>
            <person name="Alikhan N.F."/>
            <person name="Baker D."/>
            <person name="Gharbi K."/>
            <person name="Hall N."/>
            <person name="Watson M."/>
            <person name="Adriaenssens E.M."/>
            <person name="Foster-Nyarko E."/>
            <person name="Jarju S."/>
            <person name="Secka A."/>
            <person name="Antonio M."/>
            <person name="Oren A."/>
            <person name="Chaudhuri R.R."/>
            <person name="La Ragione R."/>
            <person name="Hildebrand F."/>
            <person name="Pallen M.J."/>
        </authorList>
    </citation>
    <scope>NUCLEOTIDE SEQUENCE</scope>
    <source>
        <strain evidence="5">ChiHjej13B12-9602</strain>
    </source>
</reference>
<dbReference type="AlphaFoldDB" id="A0A921IT71"/>
<keyword evidence="1" id="KW-0479">Metal-binding</keyword>
<comment type="caution">
    <text evidence="5">The sequence shown here is derived from an EMBL/GenBank/DDBJ whole genome shotgun (WGS) entry which is preliminary data.</text>
</comment>
<evidence type="ECO:0000313" key="5">
    <source>
        <dbReference type="EMBL" id="HJG36430.1"/>
    </source>
</evidence>
<feature type="domain" description="4Fe-4S ferredoxin-type" evidence="4">
    <location>
        <begin position="340"/>
        <end position="371"/>
    </location>
</feature>
<dbReference type="RefSeq" id="WP_273188583.1">
    <property type="nucleotide sequence ID" value="NZ_DYUZ01000007.1"/>
</dbReference>
<protein>
    <submittedName>
        <fullName evidence="5">Aldo/keto reductase</fullName>
    </submittedName>
</protein>
<name>A0A921IT71_9ACTN</name>
<reference evidence="5" key="2">
    <citation type="submission" date="2021-09" db="EMBL/GenBank/DDBJ databases">
        <authorList>
            <person name="Gilroy R."/>
        </authorList>
    </citation>
    <scope>NUCLEOTIDE SEQUENCE</scope>
    <source>
        <strain evidence="5">ChiHjej13B12-9602</strain>
    </source>
</reference>
<dbReference type="Pfam" id="PF00248">
    <property type="entry name" value="Aldo_ket_red"/>
    <property type="match status" value="1"/>
</dbReference>
<dbReference type="Proteomes" id="UP000753256">
    <property type="component" value="Unassembled WGS sequence"/>
</dbReference>
<dbReference type="InterPro" id="IPR023210">
    <property type="entry name" value="NADP_OxRdtase_dom"/>
</dbReference>
<dbReference type="PANTHER" id="PTHR43312:SF2">
    <property type="entry name" value="OXIDOREDUCTASE"/>
    <property type="match status" value="1"/>
</dbReference>
<dbReference type="Gene3D" id="1.10.1060.10">
    <property type="entry name" value="Alpha-helical ferredoxin"/>
    <property type="match status" value="1"/>
</dbReference>
<dbReference type="InterPro" id="IPR017900">
    <property type="entry name" value="4Fe4S_Fe_S_CS"/>
</dbReference>
<accession>A0A921IT71</accession>
<keyword evidence="3" id="KW-0411">Iron-sulfur</keyword>
<organism evidence="5 6">
    <name type="scientific">Enorma phocaeensis</name>
    <dbReference type="NCBI Taxonomy" id="1871019"/>
    <lineage>
        <taxon>Bacteria</taxon>
        <taxon>Bacillati</taxon>
        <taxon>Actinomycetota</taxon>
        <taxon>Coriobacteriia</taxon>
        <taxon>Coriobacteriales</taxon>
        <taxon>Coriobacteriaceae</taxon>
        <taxon>Enorma</taxon>
    </lineage>
</organism>
<dbReference type="EMBL" id="DYUZ01000007">
    <property type="protein sequence ID" value="HJG36430.1"/>
    <property type="molecule type" value="Genomic_DNA"/>
</dbReference>
<proteinExistence type="predicted"/>
<keyword evidence="2" id="KW-0408">Iron</keyword>
<evidence type="ECO:0000256" key="1">
    <source>
        <dbReference type="ARBA" id="ARBA00022723"/>
    </source>
</evidence>
<dbReference type="PANTHER" id="PTHR43312">
    <property type="entry name" value="D-THREO-ALDOSE 1-DEHYDROGENASE"/>
    <property type="match status" value="1"/>
</dbReference>